<comment type="caution">
    <text evidence="1">The sequence shown here is derived from an EMBL/GenBank/DDBJ whole genome shotgun (WGS) entry which is preliminary data.</text>
</comment>
<gene>
    <name evidence="1" type="ORF">OPT61_g8734</name>
</gene>
<dbReference type="EMBL" id="JAPHNI010000890">
    <property type="protein sequence ID" value="KAJ8107626.1"/>
    <property type="molecule type" value="Genomic_DNA"/>
</dbReference>
<sequence>MPGMPPQPLSEAYSFDLTARDGSSVPLAGDKLRSLIVGLSSTDIGEGAGSGSTIHLVFRLLINEPIRTFAQDKPGAPKDSANTGATGIQPSQHGSIKGGRRSAMFSSKRKDSSATMSKATTTTTTMTDSSEGRHTSSDLQRSQTSEARPASAATKNRTPSRDQKTLKRAVAIGVLCVNQVMKQAAETDHTVTLWSAAHSSDAGVGEEQGWDSLVPELYPSASGKYRRNADIDALTVHLKAFVHPDAEGLIEKTPTLLHHIKQTRKIGFSGAPTKPRSDIYVTLVDPFLPKNAFLAHPKTGTVPLVQSSPMQNLQLTIEVRKSSGERIEGCIFPSTNSTGHTAWRTTAVERGEGWNTTIRLAIDPQDVPGSHLVMSVADAPGFPFALCWMPLWTQDAFVRDGDHALSLYRYDEYTSGMIAGKGAYLGLPWSAKKKDEHVIGGPMAAVHVKTFLCSTKYSQDPTILGLIRWQEQPPGELVGLLRRFNFVPEIEIVKLLSEVFDALFAIQSHYAGSDEYEDLIFSAVVIVLGIVHDRRFNLEPLVDQYARTKVFHSLVTSCLTQSFGRLLSRPLESESSRRLRATFKVGNLVIKFLVNAREKQKAKEESIGIKDRTQFTKELKSLFGSLEHLMKNPSPVLIGTKTLLVQNFHSWLPELEGYLPSMDIFKLAESFVEACADVQGKLVLYKLLLIHHISGLQIFRTPDTRKRLLKKTVAWLAPYWGQVEVVTDQWRDQVRLCCSVVALQVDELSQEACDYMPKLVHSYRAIQASPRAPKKSLSLLFPTTYPFQSRPATTEASFDEALVEISAVLAAMSSLPTMIHLDWPKEETAELLFSVLQVYISILDCEAFPSSWLSVHIFHHKATMRALSKMYGILTDSFLPLPDEADHFNTDLWRAFFDTLLKLVGSDALALETFPEQKRRAVWKIAGDVREHGAELLQRSWEAIGWEASVEEKSQYGLEKMGGFQVQYVPGLVAPIVELCLSVHEGLRSVAIEVLQTMIVSEWTLSEDLSLIQAEMVDCLDHLFKTKQPTEAVLQKRFIQELVELFEPLSQDPEEPLLAALKSLIATIDDLLDLLVAVHSTEGTGEIFHIMDTLHLMEFLKDMQKEDMYIRYVHQLVDLQVESGNHTEAGLALRMHAELYEWDINLTVDPLTEPNMPPQSSFERKEQLYFQMIECFETGQSWDNALGAYAELALQYERNAFDFVKLARTQHAVAKIHENIAKGERCNPRYFRVIYKGLGFPVGLRDKQFIFEGSATDRLASFTDRMQEQHPSAQVLIPGAEQDVEGQYLQIYPVNPQKDLAHPIYQRAKVSQSVRDYHLLSRPSHFTSASRRSPSRTTTHENNVEKTLYTTAEAFPTILRRSEIVAVGTITLSPLQTAIERASRKTAELVALEKKIADGDDTAFNTLTQELMYAVDTNVKGCVANYHDLLPDPRRSMEDEDAEAHIDPPNPLENALRVSLIDYALVIRRCLAMYTRPAQQATKTDLSQRFETSFYRELAILAPPNAPPQTRSPTGSWLVAATSRSQVASPTPDGQPLNGNRVVSPTPDGRTTRQDKKRMSLAFLTKGVITGDSQSDKDSSKTEEITALPQRADDAMSTTTSTHSRSRSKDTNRTRLSLSFLRPSSPLEALPNFASSENVSGLSRAASQKSRPDTSRSERSNDGTGRKGSVKKRLSFMSINKKSSKNIGSAIILFGAVLTPLCNDSLQDVARGEIDQDPGEPKAAECAAVVLAAIEDTLRQQNSEFTPTAYFAALLSLLGRQITDQGLANKETATAVVYLLDLVTPHVPAPLLRSKFTEIITSLAPALTHPDADAPFLRSSIGCLESLLVVQDAHAWELPQTQISPRRAVAGLLQISVDHRPKVRKRAQEALAKVLASPPPSPSLDHPAADMCAETALKVLNDIAALAAKMKKGKAGKNAESKDPDLIHALQLIKTIATASGGWPSRKMDVLCELLLNISRSTNEFLTMAAFEIFEVIFAGMASDEVASAKLPRLLEVISELQPSKNDSQLLPPWIAVISRGYEVAAQIEPEDTFAKLPDLFTMVSEFLVSSSHNIRVSASECLISFLVNIIPDSVILEPSIYDEKTLEKIAKIAQNLLSVKFQAAWMEVFSMLSAMFETLRWRSEPILRPVLRVVGDLRSNESFSGKKEADAVISRAIASMGPDAVLEVLPLNLPRPPPGQTGRVWMLPLLRDAVHNTKLAHFRTVMVPLSEQLFQRVIEHGQREKTMEIKVFETVVQQIWSILPGYCDLPLDLTEALDQSFCEMLANLLYSQADLRTDICRALQNLVDSNKTIVELNGDEDLVKQLRVSKADAQKNLEHLASFASNMLAVLFNVYSQTLPQYRGTILRAINAFLSIIPEKELIETFERVASNLEQAIPEAGPQTQADKQKQAKGANKMPPMSHTLMDLIITIALYLPRDSYGSLFRMSEIMINKDDDPQLQKKAYKLIPRLSESEIGRSALQARNSELQQLILQSSEKVTGPARRDRLLAMSQIIEYLPQSDLHFIPSVLSEVVISAKETNEKAREAAYTLLVAMGEKMAEGGQVVQTKVPNMPADAPTVEASLEEYFTMVSAGLAASTPHMISASITAVTRILYQFHSRISDDTITNLLELMDIFLQNPNREIVQSVLGFVKVEVITLSEALVRPRLQNLLKNLMVWSHEHKAHFKAKVKHIVERLVRKFGAEDVERACPPEDRKLIVNIRKTREQRKKKKQQAEEDGEVPAEKPKGKFESEYDQAVYGSDSEESEDADSEDEFVKSQSKQRAGKAKTGQTYIVEDEDEPLDLLSKKALGNISSTKPLRQRQQPAKRTAARTNEDGKLVLGDSDDEGVKFKKSNKSDDIDMDVDEDNIGLEAGINAYVDAIRGRDAAQRGQRNKLKFSNKRTKDDDDMDMEDDGLDERKAKSGSGMGRGGMKTQRKGLGAEKQRGPSGRVEKGRNTPGRGGFG</sequence>
<reference evidence="1" key="1">
    <citation type="submission" date="2022-11" db="EMBL/GenBank/DDBJ databases">
        <title>Genome Sequence of Boeremia exigua.</title>
        <authorList>
            <person name="Buettner E."/>
        </authorList>
    </citation>
    <scope>NUCLEOTIDE SEQUENCE</scope>
    <source>
        <strain evidence="1">CU02</strain>
    </source>
</reference>
<accession>A0ACC2HYN5</accession>
<dbReference type="Proteomes" id="UP001153331">
    <property type="component" value="Unassembled WGS sequence"/>
</dbReference>
<evidence type="ECO:0000313" key="1">
    <source>
        <dbReference type="EMBL" id="KAJ8107626.1"/>
    </source>
</evidence>
<name>A0ACC2HYN5_9PLEO</name>
<keyword evidence="2" id="KW-1185">Reference proteome</keyword>
<organism evidence="1 2">
    <name type="scientific">Boeremia exigua</name>
    <dbReference type="NCBI Taxonomy" id="749465"/>
    <lineage>
        <taxon>Eukaryota</taxon>
        <taxon>Fungi</taxon>
        <taxon>Dikarya</taxon>
        <taxon>Ascomycota</taxon>
        <taxon>Pezizomycotina</taxon>
        <taxon>Dothideomycetes</taxon>
        <taxon>Pleosporomycetidae</taxon>
        <taxon>Pleosporales</taxon>
        <taxon>Pleosporineae</taxon>
        <taxon>Didymellaceae</taxon>
        <taxon>Boeremia</taxon>
    </lineage>
</organism>
<evidence type="ECO:0000313" key="2">
    <source>
        <dbReference type="Proteomes" id="UP001153331"/>
    </source>
</evidence>
<protein>
    <submittedName>
        <fullName evidence="1">Uncharacterized protein</fullName>
    </submittedName>
</protein>
<proteinExistence type="predicted"/>